<protein>
    <submittedName>
        <fullName evidence="1">Uncharacterized protein</fullName>
    </submittedName>
</protein>
<reference evidence="1 2" key="1">
    <citation type="submission" date="2015-07" db="EMBL/GenBank/DDBJ databases">
        <title>Emmonsia species relationships and genome sequence.</title>
        <authorList>
            <person name="Cuomo C.A."/>
            <person name="Schwartz I.S."/>
            <person name="Kenyon C."/>
            <person name="de Hoog G.S."/>
            <person name="Govender N.P."/>
            <person name="Botha A."/>
            <person name="Moreno L."/>
            <person name="de Vries M."/>
            <person name="Munoz J.F."/>
            <person name="Stielow J.B."/>
        </authorList>
    </citation>
    <scope>NUCLEOTIDE SEQUENCE [LARGE SCALE GENOMIC DNA]</scope>
    <source>
        <strain evidence="1 2">CBS 136260</strain>
    </source>
</reference>
<dbReference type="EMBL" id="LGUA01000067">
    <property type="protein sequence ID" value="OAX84554.1"/>
    <property type="molecule type" value="Genomic_DNA"/>
</dbReference>
<proteinExistence type="predicted"/>
<sequence length="174" mass="21240">MFVFRRLEDWRQGVMEAFTKNTEDRPTTEELNKAYYNFLAFYNGLDACKTAFNLFATPYTEGLELIKQVEQALRDDHGGVLPRDIFNFWWDQRYHNIRDHRTFATPEEKNAMVAIYERWKDKDKIKKQFWALPIDEPEFKFGARHRTRFSDERCWQVTYCLREWLQKRKDGQVY</sequence>
<organism evidence="1 2">
    <name type="scientific">Emergomyces africanus</name>
    <dbReference type="NCBI Taxonomy" id="1955775"/>
    <lineage>
        <taxon>Eukaryota</taxon>
        <taxon>Fungi</taxon>
        <taxon>Dikarya</taxon>
        <taxon>Ascomycota</taxon>
        <taxon>Pezizomycotina</taxon>
        <taxon>Eurotiomycetes</taxon>
        <taxon>Eurotiomycetidae</taxon>
        <taxon>Onygenales</taxon>
        <taxon>Ajellomycetaceae</taxon>
        <taxon>Emergomyces</taxon>
    </lineage>
</organism>
<comment type="caution">
    <text evidence="1">The sequence shown here is derived from an EMBL/GenBank/DDBJ whole genome shotgun (WGS) entry which is preliminary data.</text>
</comment>
<evidence type="ECO:0000313" key="1">
    <source>
        <dbReference type="EMBL" id="OAX84554.1"/>
    </source>
</evidence>
<dbReference type="OrthoDB" id="4176220at2759"/>
<evidence type="ECO:0000313" key="2">
    <source>
        <dbReference type="Proteomes" id="UP000091918"/>
    </source>
</evidence>
<dbReference type="Proteomes" id="UP000091918">
    <property type="component" value="Unassembled WGS sequence"/>
</dbReference>
<accession>A0A1B7P695</accession>
<keyword evidence="2" id="KW-1185">Reference proteome</keyword>
<gene>
    <name evidence="1" type="ORF">ACJ72_01073</name>
</gene>
<name>A0A1B7P695_9EURO</name>
<dbReference type="AlphaFoldDB" id="A0A1B7P695"/>